<dbReference type="Gene3D" id="2.40.420.20">
    <property type="match status" value="1"/>
</dbReference>
<evidence type="ECO:0000259" key="6">
    <source>
        <dbReference type="Pfam" id="PF25944"/>
    </source>
</evidence>
<dbReference type="Gene3D" id="2.40.30.170">
    <property type="match status" value="1"/>
</dbReference>
<dbReference type="InterPro" id="IPR006143">
    <property type="entry name" value="RND_pump_MFP"/>
</dbReference>
<dbReference type="GO" id="GO:0022857">
    <property type="term" value="F:transmembrane transporter activity"/>
    <property type="evidence" value="ECO:0007669"/>
    <property type="project" value="InterPro"/>
</dbReference>
<dbReference type="AlphaFoldDB" id="A0A1X7FT72"/>
<feature type="coiled-coil region" evidence="2">
    <location>
        <begin position="112"/>
        <end position="176"/>
    </location>
</feature>
<dbReference type="Pfam" id="PF25876">
    <property type="entry name" value="HH_MFP_RND"/>
    <property type="match status" value="1"/>
</dbReference>
<dbReference type="STRING" id="464029.SAMN02982989_0777"/>
<dbReference type="InterPro" id="IPR058626">
    <property type="entry name" value="MdtA-like_b-barrel"/>
</dbReference>
<keyword evidence="8" id="KW-1185">Reference proteome</keyword>
<feature type="domain" description="Multidrug resistance protein MdtA-like barrel-sandwich hybrid" evidence="5">
    <location>
        <begin position="72"/>
        <end position="211"/>
    </location>
</feature>
<accession>A0A1X7FT72</accession>
<dbReference type="PANTHER" id="PTHR30158:SF24">
    <property type="entry name" value="HLYD FAMILY SECRETION PROTEIN"/>
    <property type="match status" value="1"/>
</dbReference>
<protein>
    <submittedName>
        <fullName evidence="7">RND family efflux transporter, MFP subunit</fullName>
    </submittedName>
</protein>
<dbReference type="RefSeq" id="WP_159457676.1">
    <property type="nucleotide sequence ID" value="NZ_FXAF01000008.1"/>
</dbReference>
<evidence type="ECO:0000259" key="5">
    <source>
        <dbReference type="Pfam" id="PF25917"/>
    </source>
</evidence>
<feature type="domain" description="Multidrug resistance protein MdtA-like beta-barrel" evidence="6">
    <location>
        <begin position="215"/>
        <end position="302"/>
    </location>
</feature>
<proteinExistence type="inferred from homology"/>
<dbReference type="Pfam" id="PF25917">
    <property type="entry name" value="BSH_RND"/>
    <property type="match status" value="1"/>
</dbReference>
<dbReference type="PANTHER" id="PTHR30158">
    <property type="entry name" value="ACRA/E-RELATED COMPONENT OF DRUG EFFLUX TRANSPORTER"/>
    <property type="match status" value="1"/>
</dbReference>
<name>A0A1X7FT72_9HYPH</name>
<evidence type="ECO:0000313" key="7">
    <source>
        <dbReference type="EMBL" id="SMF58390.1"/>
    </source>
</evidence>
<dbReference type="Pfam" id="PF25944">
    <property type="entry name" value="Beta-barrel_RND"/>
    <property type="match status" value="1"/>
</dbReference>
<dbReference type="GO" id="GO:0046677">
    <property type="term" value="P:response to antibiotic"/>
    <property type="evidence" value="ECO:0007669"/>
    <property type="project" value="TreeGrafter"/>
</dbReference>
<dbReference type="GO" id="GO:0030313">
    <property type="term" value="C:cell envelope"/>
    <property type="evidence" value="ECO:0007669"/>
    <property type="project" value="UniProtKB-SubCell"/>
</dbReference>
<reference evidence="8" key="1">
    <citation type="submission" date="2017-04" db="EMBL/GenBank/DDBJ databases">
        <authorList>
            <person name="Varghese N."/>
            <person name="Submissions S."/>
        </authorList>
    </citation>
    <scope>NUCLEOTIDE SEQUENCE [LARGE SCALE GENOMIC DNA]</scope>
    <source>
        <strain evidence="8">B4P</strain>
    </source>
</reference>
<sequence>MTRRSRFIISAALSTAFLVGLGALWHGFEIPASQAQSPAPPPAAPTVVVANPIMREITEHREFAGRFEPSAAVEIRARVTGHIESIGFADGDLVQAGQLLFAIDPRPYRARLDEARASLASAAAQLELADRELRRAEQLAGNAVSRATLEQHQQQKKMADAARELAEATLNRAEIELGFTEVRAPFTGRISNRRLDIGALVTDGTMLTTVVALDPIYFVFDMSEHDLLTYEEAVRRGGLPTMYGRQIPVEAKAQRDNDWPYQGIIDFVDNRLEAGAGTIRTRARISNTNQLLTPGQFGRVRLPFTGSYTAMLVPETALLTDQNRRVLLVASADDTIRSVPVELGPHQPGGLRIVRGGISPDDRVVISGLLRARPGQKVTPQRGDAVPGASDTLATN</sequence>
<evidence type="ECO:0000259" key="4">
    <source>
        <dbReference type="Pfam" id="PF25876"/>
    </source>
</evidence>
<evidence type="ECO:0000256" key="2">
    <source>
        <dbReference type="SAM" id="Coils"/>
    </source>
</evidence>
<keyword evidence="2" id="KW-0175">Coiled coil</keyword>
<dbReference type="OrthoDB" id="9816569at2"/>
<feature type="region of interest" description="Disordered" evidence="3">
    <location>
        <begin position="375"/>
        <end position="396"/>
    </location>
</feature>
<dbReference type="Gene3D" id="1.10.287.470">
    <property type="entry name" value="Helix hairpin bin"/>
    <property type="match status" value="1"/>
</dbReference>
<feature type="domain" description="Multidrug resistance protein MdtA-like alpha-helical hairpin" evidence="4">
    <location>
        <begin position="112"/>
        <end position="180"/>
    </location>
</feature>
<dbReference type="InterPro" id="IPR058624">
    <property type="entry name" value="MdtA-like_HH"/>
</dbReference>
<dbReference type="InterPro" id="IPR058625">
    <property type="entry name" value="MdtA-like_BSH"/>
</dbReference>
<evidence type="ECO:0000256" key="3">
    <source>
        <dbReference type="SAM" id="MobiDB-lite"/>
    </source>
</evidence>
<organism evidence="7 8">
    <name type="scientific">Xaviernesmea oryzae</name>
    <dbReference type="NCBI Taxonomy" id="464029"/>
    <lineage>
        <taxon>Bacteria</taxon>
        <taxon>Pseudomonadati</taxon>
        <taxon>Pseudomonadota</taxon>
        <taxon>Alphaproteobacteria</taxon>
        <taxon>Hyphomicrobiales</taxon>
        <taxon>Rhizobiaceae</taxon>
        <taxon>Rhizobium/Agrobacterium group</taxon>
        <taxon>Xaviernesmea</taxon>
    </lineage>
</organism>
<evidence type="ECO:0000313" key="8">
    <source>
        <dbReference type="Proteomes" id="UP000192903"/>
    </source>
</evidence>
<gene>
    <name evidence="7" type="ORF">SAMN02982989_0777</name>
</gene>
<comment type="similarity">
    <text evidence="1">Belongs to the membrane fusion protein (MFP) (TC 8.A.1) family.</text>
</comment>
<evidence type="ECO:0000256" key="1">
    <source>
        <dbReference type="ARBA" id="ARBA00009477"/>
    </source>
</evidence>
<dbReference type="SUPFAM" id="SSF111369">
    <property type="entry name" value="HlyD-like secretion proteins"/>
    <property type="match status" value="1"/>
</dbReference>
<dbReference type="NCBIfam" id="TIGR01730">
    <property type="entry name" value="RND_mfp"/>
    <property type="match status" value="1"/>
</dbReference>
<dbReference type="GO" id="GO:0005886">
    <property type="term" value="C:plasma membrane"/>
    <property type="evidence" value="ECO:0007669"/>
    <property type="project" value="TreeGrafter"/>
</dbReference>
<dbReference type="EMBL" id="FXAF01000008">
    <property type="protein sequence ID" value="SMF58390.1"/>
    <property type="molecule type" value="Genomic_DNA"/>
</dbReference>
<dbReference type="Gene3D" id="2.40.50.100">
    <property type="match status" value="1"/>
</dbReference>
<dbReference type="Proteomes" id="UP000192903">
    <property type="component" value="Unassembled WGS sequence"/>
</dbReference>